<sequence>MARKEHHIVPNSNGGWDVKRENAKRSSGHYETKKEAMEAGRRMSINQGTELIPHRKDGTIQNPNSHGNDPCPPRDKK</sequence>
<evidence type="ECO:0000313" key="3">
    <source>
        <dbReference type="Proteomes" id="UP000823918"/>
    </source>
</evidence>
<dbReference type="InterPro" id="IPR018691">
    <property type="entry name" value="DUF2188"/>
</dbReference>
<reference evidence="2" key="1">
    <citation type="journal article" date="2021" name="PeerJ">
        <title>Extensive microbial diversity within the chicken gut microbiome revealed by metagenomics and culture.</title>
        <authorList>
            <person name="Gilroy R."/>
            <person name="Ravi A."/>
            <person name="Getino M."/>
            <person name="Pursley I."/>
            <person name="Horton D.L."/>
            <person name="Alikhan N.F."/>
            <person name="Baker D."/>
            <person name="Gharbi K."/>
            <person name="Hall N."/>
            <person name="Watson M."/>
            <person name="Adriaenssens E.M."/>
            <person name="Foster-Nyarko E."/>
            <person name="Jarju S."/>
            <person name="Secka A."/>
            <person name="Antonio M."/>
            <person name="Oren A."/>
            <person name="Chaudhuri R.R."/>
            <person name="La Ragione R."/>
            <person name="Hildebrand F."/>
            <person name="Pallen M.J."/>
        </authorList>
    </citation>
    <scope>NUCLEOTIDE SEQUENCE</scope>
    <source>
        <strain evidence="2">5933</strain>
    </source>
</reference>
<dbReference type="Pfam" id="PF09954">
    <property type="entry name" value="DUF2188"/>
    <property type="match status" value="1"/>
</dbReference>
<protein>
    <submittedName>
        <fullName evidence="2">DUF2188 domain-containing protein</fullName>
    </submittedName>
</protein>
<dbReference type="EMBL" id="DWWA01000035">
    <property type="protein sequence ID" value="HJC72550.1"/>
    <property type="molecule type" value="Genomic_DNA"/>
</dbReference>
<feature type="region of interest" description="Disordered" evidence="1">
    <location>
        <begin position="1"/>
        <end position="77"/>
    </location>
</feature>
<evidence type="ECO:0000256" key="1">
    <source>
        <dbReference type="SAM" id="MobiDB-lite"/>
    </source>
</evidence>
<dbReference type="AlphaFoldDB" id="A0A9D2TJF2"/>
<dbReference type="Proteomes" id="UP000823918">
    <property type="component" value="Unassembled WGS sequence"/>
</dbReference>
<accession>A0A9D2TJF2</accession>
<comment type="caution">
    <text evidence="2">The sequence shown here is derived from an EMBL/GenBank/DDBJ whole genome shotgun (WGS) entry which is preliminary data.</text>
</comment>
<reference evidence="2" key="2">
    <citation type="submission" date="2021-04" db="EMBL/GenBank/DDBJ databases">
        <authorList>
            <person name="Gilroy R."/>
        </authorList>
    </citation>
    <scope>NUCLEOTIDE SEQUENCE</scope>
    <source>
        <strain evidence="2">5933</strain>
    </source>
</reference>
<feature type="compositionally biased region" description="Basic and acidic residues" evidence="1">
    <location>
        <begin position="17"/>
        <end position="41"/>
    </location>
</feature>
<organism evidence="2 3">
    <name type="scientific">Candidatus Ruthenibacterium merdavium</name>
    <dbReference type="NCBI Taxonomy" id="2838752"/>
    <lineage>
        <taxon>Bacteria</taxon>
        <taxon>Bacillati</taxon>
        <taxon>Bacillota</taxon>
        <taxon>Clostridia</taxon>
        <taxon>Eubacteriales</taxon>
        <taxon>Oscillospiraceae</taxon>
        <taxon>Ruthenibacterium</taxon>
    </lineage>
</organism>
<proteinExistence type="predicted"/>
<name>A0A9D2TJF2_9FIRM</name>
<evidence type="ECO:0000313" key="2">
    <source>
        <dbReference type="EMBL" id="HJC72550.1"/>
    </source>
</evidence>
<gene>
    <name evidence="2" type="ORF">H9698_07125</name>
</gene>